<evidence type="ECO:0000313" key="1">
    <source>
        <dbReference type="EMBL" id="GMT16216.1"/>
    </source>
</evidence>
<organism evidence="1 2">
    <name type="scientific">Pristionchus fissidentatus</name>
    <dbReference type="NCBI Taxonomy" id="1538716"/>
    <lineage>
        <taxon>Eukaryota</taxon>
        <taxon>Metazoa</taxon>
        <taxon>Ecdysozoa</taxon>
        <taxon>Nematoda</taxon>
        <taxon>Chromadorea</taxon>
        <taxon>Rhabditida</taxon>
        <taxon>Rhabditina</taxon>
        <taxon>Diplogasteromorpha</taxon>
        <taxon>Diplogasteroidea</taxon>
        <taxon>Neodiplogasteridae</taxon>
        <taxon>Pristionchus</taxon>
    </lineage>
</organism>
<evidence type="ECO:0000313" key="2">
    <source>
        <dbReference type="Proteomes" id="UP001432322"/>
    </source>
</evidence>
<accession>A0AAV5V9B7</accession>
<feature type="non-terminal residue" evidence="1">
    <location>
        <position position="84"/>
    </location>
</feature>
<proteinExistence type="predicted"/>
<name>A0AAV5V9B7_9BILA</name>
<dbReference type="Proteomes" id="UP001432322">
    <property type="component" value="Unassembled WGS sequence"/>
</dbReference>
<dbReference type="EMBL" id="BTSY01000002">
    <property type="protein sequence ID" value="GMT16216.1"/>
    <property type="molecule type" value="Genomic_DNA"/>
</dbReference>
<keyword evidence="2" id="KW-1185">Reference proteome</keyword>
<gene>
    <name evidence="1" type="ORF">PFISCL1PPCAC_7513</name>
</gene>
<comment type="caution">
    <text evidence="1">The sequence shown here is derived from an EMBL/GenBank/DDBJ whole genome shotgun (WGS) entry which is preliminary data.</text>
</comment>
<sequence length="84" mass="9641">MLAWERPVISTSFSLYCAFMEELPSDTESFLLGNGRMLFFKSGADQELFWWNKDGSRHQADLSMSQNPLICAGSQVPFYNSLFF</sequence>
<reference evidence="1" key="1">
    <citation type="submission" date="2023-10" db="EMBL/GenBank/DDBJ databases">
        <title>Genome assembly of Pristionchus species.</title>
        <authorList>
            <person name="Yoshida K."/>
            <person name="Sommer R.J."/>
        </authorList>
    </citation>
    <scope>NUCLEOTIDE SEQUENCE</scope>
    <source>
        <strain evidence="1">RS5133</strain>
    </source>
</reference>
<protein>
    <submittedName>
        <fullName evidence="1">Uncharacterized protein</fullName>
    </submittedName>
</protein>
<dbReference type="AlphaFoldDB" id="A0AAV5V9B7"/>